<dbReference type="GO" id="GO:0097367">
    <property type="term" value="F:carbohydrate derivative binding"/>
    <property type="evidence" value="ECO:0007669"/>
    <property type="project" value="InterPro"/>
</dbReference>
<gene>
    <name evidence="3" type="ORF">GV832_01175</name>
</gene>
<comment type="similarity">
    <text evidence="1">Belongs to the SIS family. PHI subfamily.</text>
</comment>
<dbReference type="EMBL" id="JAABNR010000001">
    <property type="protein sequence ID" value="NBZ86178.1"/>
    <property type="molecule type" value="Genomic_DNA"/>
</dbReference>
<sequence length="185" mass="19576">MSLPDLATSAAMELAQGAAAISAADFRILTEVIASARKIVVYGCGREGLMMRALAMRLYHLGCDVHVQGDMSCPPIGRGDLLFVSSGPGKLATVNALIAQARGAGAKVACITAEPDGPDARAADVRMVIPVQTMARDQTAPSSILPMGSVFEGTMFLAFELLVLTLRDRLQQGSEDMRARHTNME</sequence>
<dbReference type="Proteomes" id="UP001193501">
    <property type="component" value="Unassembled WGS sequence"/>
</dbReference>
<dbReference type="InterPro" id="IPR001347">
    <property type="entry name" value="SIS_dom"/>
</dbReference>
<proteinExistence type="inferred from homology"/>
<dbReference type="CDD" id="cd05005">
    <property type="entry name" value="SIS_PHI"/>
    <property type="match status" value="1"/>
</dbReference>
<dbReference type="GO" id="GO:0016853">
    <property type="term" value="F:isomerase activity"/>
    <property type="evidence" value="ECO:0007669"/>
    <property type="project" value="InterPro"/>
</dbReference>
<dbReference type="RefSeq" id="WP_168772974.1">
    <property type="nucleotide sequence ID" value="NZ_JAABNR010000001.1"/>
</dbReference>
<name>A0AAE5BUJ6_9RHOB</name>
<dbReference type="InterPro" id="IPR046348">
    <property type="entry name" value="SIS_dom_sf"/>
</dbReference>
<dbReference type="Pfam" id="PF01380">
    <property type="entry name" value="SIS"/>
    <property type="match status" value="1"/>
</dbReference>
<dbReference type="PANTHER" id="PTHR43443">
    <property type="entry name" value="3-HEXULOSE-6-PHOSPHATE ISOMERASE"/>
    <property type="match status" value="1"/>
</dbReference>
<dbReference type="SUPFAM" id="SSF53697">
    <property type="entry name" value="SIS domain"/>
    <property type="match status" value="1"/>
</dbReference>
<evidence type="ECO:0000313" key="4">
    <source>
        <dbReference type="Proteomes" id="UP001193501"/>
    </source>
</evidence>
<accession>A0AAE5BUJ6</accession>
<evidence type="ECO:0000259" key="2">
    <source>
        <dbReference type="Pfam" id="PF01380"/>
    </source>
</evidence>
<dbReference type="Gene3D" id="3.40.50.10490">
    <property type="entry name" value="Glucose-6-phosphate isomerase like protein, domain 1"/>
    <property type="match status" value="1"/>
</dbReference>
<keyword evidence="4" id="KW-1185">Reference proteome</keyword>
<dbReference type="GO" id="GO:1901135">
    <property type="term" value="P:carbohydrate derivative metabolic process"/>
    <property type="evidence" value="ECO:0007669"/>
    <property type="project" value="InterPro"/>
</dbReference>
<protein>
    <submittedName>
        <fullName evidence="3">SIS domain-containing protein</fullName>
    </submittedName>
</protein>
<comment type="caution">
    <text evidence="3">The sequence shown here is derived from an EMBL/GenBank/DDBJ whole genome shotgun (WGS) entry which is preliminary data.</text>
</comment>
<dbReference type="InterPro" id="IPR017552">
    <property type="entry name" value="PHI/rmpB"/>
</dbReference>
<evidence type="ECO:0000256" key="1">
    <source>
        <dbReference type="ARBA" id="ARBA00009235"/>
    </source>
</evidence>
<dbReference type="AlphaFoldDB" id="A0AAE5BUJ6"/>
<evidence type="ECO:0000313" key="3">
    <source>
        <dbReference type="EMBL" id="NBZ86178.1"/>
    </source>
</evidence>
<reference evidence="3" key="1">
    <citation type="submission" date="2020-01" db="EMBL/GenBank/DDBJ databases">
        <authorList>
            <person name="Chen W.-M."/>
        </authorList>
    </citation>
    <scope>NUCLEOTIDE SEQUENCE</scope>
    <source>
        <strain evidence="3">CYK-10</strain>
    </source>
</reference>
<dbReference type="PANTHER" id="PTHR43443:SF1">
    <property type="entry name" value="3-HEXULOSE-6-PHOSPHATE ISOMERASE"/>
    <property type="match status" value="1"/>
</dbReference>
<organism evidence="3 4">
    <name type="scientific">Stagnihabitans tardus</name>
    <dbReference type="NCBI Taxonomy" id="2699202"/>
    <lineage>
        <taxon>Bacteria</taxon>
        <taxon>Pseudomonadati</taxon>
        <taxon>Pseudomonadota</taxon>
        <taxon>Alphaproteobacteria</taxon>
        <taxon>Rhodobacterales</taxon>
        <taxon>Paracoccaceae</taxon>
        <taxon>Stagnihabitans</taxon>
    </lineage>
</organism>
<feature type="domain" description="SIS" evidence="2">
    <location>
        <begin position="33"/>
        <end position="150"/>
    </location>
</feature>